<dbReference type="Pfam" id="PF07734">
    <property type="entry name" value="FBA_1"/>
    <property type="match status" value="1"/>
</dbReference>
<dbReference type="SMART" id="SM00256">
    <property type="entry name" value="FBOX"/>
    <property type="match status" value="1"/>
</dbReference>
<accession>A0A835M3Q0</accession>
<comment type="caution">
    <text evidence="2">The sequence shown here is derived from an EMBL/GenBank/DDBJ whole genome shotgun (WGS) entry which is preliminary data.</text>
</comment>
<dbReference type="PANTHER" id="PTHR31672:SF13">
    <property type="entry name" value="F-BOX PROTEIN CPR30-LIKE"/>
    <property type="match status" value="1"/>
</dbReference>
<dbReference type="CDD" id="cd22157">
    <property type="entry name" value="F-box_AtFBW1-like"/>
    <property type="match status" value="1"/>
</dbReference>
<dbReference type="InterPro" id="IPR050796">
    <property type="entry name" value="SCF_F-box_component"/>
</dbReference>
<dbReference type="InterPro" id="IPR006527">
    <property type="entry name" value="F-box-assoc_dom_typ1"/>
</dbReference>
<dbReference type="PROSITE" id="PS50181">
    <property type="entry name" value="FBOX"/>
    <property type="match status" value="1"/>
</dbReference>
<name>A0A835M3Q0_9MAGN</name>
<dbReference type="Gene3D" id="1.20.1280.50">
    <property type="match status" value="1"/>
</dbReference>
<dbReference type="AlphaFoldDB" id="A0A835M3Q0"/>
<dbReference type="NCBIfam" id="TIGR01640">
    <property type="entry name" value="F_box_assoc_1"/>
    <property type="match status" value="1"/>
</dbReference>
<reference evidence="2 3" key="1">
    <citation type="submission" date="2020-10" db="EMBL/GenBank/DDBJ databases">
        <title>The Coptis chinensis genome and diversification of protoberbering-type alkaloids.</title>
        <authorList>
            <person name="Wang B."/>
            <person name="Shu S."/>
            <person name="Song C."/>
            <person name="Liu Y."/>
        </authorList>
    </citation>
    <scope>NUCLEOTIDE SEQUENCE [LARGE SCALE GENOMIC DNA]</scope>
    <source>
        <strain evidence="2">HL-2020</strain>
        <tissue evidence="2">Leaf</tissue>
    </source>
</reference>
<gene>
    <name evidence="2" type="ORF">IFM89_001904</name>
</gene>
<dbReference type="SUPFAM" id="SSF101898">
    <property type="entry name" value="NHL repeat"/>
    <property type="match status" value="1"/>
</dbReference>
<dbReference type="OrthoDB" id="591557at2759"/>
<dbReference type="Pfam" id="PF00646">
    <property type="entry name" value="F-box"/>
    <property type="match status" value="1"/>
</dbReference>
<dbReference type="InterPro" id="IPR001810">
    <property type="entry name" value="F-box_dom"/>
</dbReference>
<protein>
    <recommendedName>
        <fullName evidence="1">F-box domain-containing protein</fullName>
    </recommendedName>
</protein>
<dbReference type="PANTHER" id="PTHR31672">
    <property type="entry name" value="BNACNNG10540D PROTEIN"/>
    <property type="match status" value="1"/>
</dbReference>
<sequence>MGMGKKKMRVANNGLPQEIIESILTRLPVKSVLRFRCVSKPWRSLLDDPVFVDRHFTNLSNHLNNLNNNKKAVFLSPHKSLNLVDFKTYQSRVIYDDPLKTKFNGINLWGSCNGLVCMTTKDNSFICLWNPSTRKRNIIPSKSFHGKPSRSVYGFCSNASVKDYEVVEISLFLKRGDSEVAVYSLRRKSWQRIQIFPYAIRTGRGGVIINGALHWKAHRSRKNGLLQSFESVIIAYDAGGESFREVPYPDHLIRSPCGLRVATLDGNLCVVSLDESTFEFWVMKEYGVRDSWTKQFIIGRHAHELEVQISCFLAPLCFIDDGETLVLDNGCNLLFFELKSQTLRRWPFTPSQNVANDWSKSTTYCYETTTYIESLVDVE</sequence>
<dbReference type="SUPFAM" id="SSF81383">
    <property type="entry name" value="F-box domain"/>
    <property type="match status" value="1"/>
</dbReference>
<proteinExistence type="predicted"/>
<evidence type="ECO:0000313" key="3">
    <source>
        <dbReference type="Proteomes" id="UP000631114"/>
    </source>
</evidence>
<evidence type="ECO:0000259" key="1">
    <source>
        <dbReference type="PROSITE" id="PS50181"/>
    </source>
</evidence>
<feature type="domain" description="F-box" evidence="1">
    <location>
        <begin position="9"/>
        <end position="59"/>
    </location>
</feature>
<evidence type="ECO:0000313" key="2">
    <source>
        <dbReference type="EMBL" id="KAF9618503.1"/>
    </source>
</evidence>
<dbReference type="InterPro" id="IPR017451">
    <property type="entry name" value="F-box-assoc_interact_dom"/>
</dbReference>
<dbReference type="EMBL" id="JADFTS010000002">
    <property type="protein sequence ID" value="KAF9618503.1"/>
    <property type="molecule type" value="Genomic_DNA"/>
</dbReference>
<dbReference type="Proteomes" id="UP000631114">
    <property type="component" value="Unassembled WGS sequence"/>
</dbReference>
<dbReference type="InterPro" id="IPR036047">
    <property type="entry name" value="F-box-like_dom_sf"/>
</dbReference>
<organism evidence="2 3">
    <name type="scientific">Coptis chinensis</name>
    <dbReference type="NCBI Taxonomy" id="261450"/>
    <lineage>
        <taxon>Eukaryota</taxon>
        <taxon>Viridiplantae</taxon>
        <taxon>Streptophyta</taxon>
        <taxon>Embryophyta</taxon>
        <taxon>Tracheophyta</taxon>
        <taxon>Spermatophyta</taxon>
        <taxon>Magnoliopsida</taxon>
        <taxon>Ranunculales</taxon>
        <taxon>Ranunculaceae</taxon>
        <taxon>Coptidoideae</taxon>
        <taxon>Coptis</taxon>
    </lineage>
</organism>
<keyword evidence="3" id="KW-1185">Reference proteome</keyword>